<accession>A0A7X8XUT5</accession>
<evidence type="ECO:0000313" key="4">
    <source>
        <dbReference type="EMBL" id="NLR90707.1"/>
    </source>
</evidence>
<comment type="caution">
    <text evidence="4">The sequence shown here is derived from an EMBL/GenBank/DDBJ whole genome shotgun (WGS) entry which is preliminary data.</text>
</comment>
<keyword evidence="5" id="KW-1185">Reference proteome</keyword>
<keyword evidence="2" id="KW-0560">Oxidoreductase</keyword>
<sequence length="245" mass="28029">MTSNAKNFDDLVQSRRSVRIYDQDVEFDHGAVKRSLERATLSPNSSNMQMWEFYRIKSDDLKKEVANLCMKQKAASTARELVLFVVRPTLWKERASFNLEKMKSSFDEKPSMDDKSKKRALSYYEKLIPTLYNNDKLGLKSVGKKIFAWAIGTKRPMVRQVTKTDVRVTLHKSVSLAAMTFIYSMKAEGYDTCPMEGFDSKRVKKLLKLPKDAEISMIIGCGPAAEGGIYNERVRVPNDDVIFEL</sequence>
<dbReference type="RefSeq" id="WP_168881424.1">
    <property type="nucleotide sequence ID" value="NZ_JABAIL010000002.1"/>
</dbReference>
<evidence type="ECO:0000259" key="3">
    <source>
        <dbReference type="Pfam" id="PF00881"/>
    </source>
</evidence>
<protein>
    <submittedName>
        <fullName evidence="4">Nitroreductase family protein</fullName>
    </submittedName>
</protein>
<dbReference type="EMBL" id="JABAIL010000002">
    <property type="protein sequence ID" value="NLR90707.1"/>
    <property type="molecule type" value="Genomic_DNA"/>
</dbReference>
<dbReference type="InterPro" id="IPR029479">
    <property type="entry name" value="Nitroreductase"/>
</dbReference>
<dbReference type="PANTHER" id="PTHR43673:SF10">
    <property type="entry name" value="NADH DEHYDROGENASE_NAD(P)H NITROREDUCTASE XCC3605-RELATED"/>
    <property type="match status" value="1"/>
</dbReference>
<dbReference type="Proteomes" id="UP000585050">
    <property type="component" value="Unassembled WGS sequence"/>
</dbReference>
<reference evidence="4 5" key="1">
    <citation type="submission" date="2020-04" db="EMBL/GenBank/DDBJ databases">
        <title>Flammeovirga sp. SR4, a novel species isolated from seawater.</title>
        <authorList>
            <person name="Wang X."/>
        </authorList>
    </citation>
    <scope>NUCLEOTIDE SEQUENCE [LARGE SCALE GENOMIC DNA]</scope>
    <source>
        <strain evidence="4 5">SR4</strain>
    </source>
</reference>
<comment type="similarity">
    <text evidence="1">Belongs to the nitroreductase family.</text>
</comment>
<name>A0A7X8XUT5_9BACT</name>
<proteinExistence type="inferred from homology"/>
<dbReference type="GO" id="GO:0016491">
    <property type="term" value="F:oxidoreductase activity"/>
    <property type="evidence" value="ECO:0007669"/>
    <property type="project" value="UniProtKB-KW"/>
</dbReference>
<dbReference type="Gene3D" id="3.40.109.10">
    <property type="entry name" value="NADH Oxidase"/>
    <property type="match status" value="1"/>
</dbReference>
<dbReference type="Pfam" id="PF00881">
    <property type="entry name" value="Nitroreductase"/>
    <property type="match status" value="1"/>
</dbReference>
<dbReference type="AlphaFoldDB" id="A0A7X8XUT5"/>
<evidence type="ECO:0000313" key="5">
    <source>
        <dbReference type="Proteomes" id="UP000585050"/>
    </source>
</evidence>
<dbReference type="SUPFAM" id="SSF55469">
    <property type="entry name" value="FMN-dependent nitroreductase-like"/>
    <property type="match status" value="1"/>
</dbReference>
<dbReference type="InterPro" id="IPR000415">
    <property type="entry name" value="Nitroreductase-like"/>
</dbReference>
<dbReference type="PANTHER" id="PTHR43673">
    <property type="entry name" value="NAD(P)H NITROREDUCTASE YDGI-RELATED"/>
    <property type="match status" value="1"/>
</dbReference>
<feature type="domain" description="Nitroreductase" evidence="3">
    <location>
        <begin position="13"/>
        <end position="222"/>
    </location>
</feature>
<evidence type="ECO:0000256" key="2">
    <source>
        <dbReference type="ARBA" id="ARBA00023002"/>
    </source>
</evidence>
<evidence type="ECO:0000256" key="1">
    <source>
        <dbReference type="ARBA" id="ARBA00007118"/>
    </source>
</evidence>
<organism evidence="4 5">
    <name type="scientific">Flammeovirga agarivorans</name>
    <dbReference type="NCBI Taxonomy" id="2726742"/>
    <lineage>
        <taxon>Bacteria</taxon>
        <taxon>Pseudomonadati</taxon>
        <taxon>Bacteroidota</taxon>
        <taxon>Cytophagia</taxon>
        <taxon>Cytophagales</taxon>
        <taxon>Flammeovirgaceae</taxon>
        <taxon>Flammeovirga</taxon>
    </lineage>
</organism>
<gene>
    <name evidence="4" type="ORF">HGP29_05800</name>
</gene>